<dbReference type="SUPFAM" id="SSF53383">
    <property type="entry name" value="PLP-dependent transferases"/>
    <property type="match status" value="1"/>
</dbReference>
<accession>A0A840A7U1</accession>
<evidence type="ECO:0000256" key="1">
    <source>
        <dbReference type="ARBA" id="ARBA00001933"/>
    </source>
</evidence>
<evidence type="ECO:0000256" key="4">
    <source>
        <dbReference type="ARBA" id="ARBA00022576"/>
    </source>
</evidence>
<dbReference type="RefSeq" id="WP_183776661.1">
    <property type="nucleotide sequence ID" value="NZ_JACIDK010000008.1"/>
</dbReference>
<comment type="cofactor">
    <cofactor evidence="1">
        <name>pyridoxal 5'-phosphate</name>
        <dbReference type="ChEBI" id="CHEBI:597326"/>
    </cofactor>
</comment>
<dbReference type="GO" id="GO:0005829">
    <property type="term" value="C:cytosol"/>
    <property type="evidence" value="ECO:0007669"/>
    <property type="project" value="TreeGrafter"/>
</dbReference>
<dbReference type="InterPro" id="IPR000796">
    <property type="entry name" value="Asp_trans"/>
</dbReference>
<protein>
    <submittedName>
        <fullName evidence="8">Aromatic-amino-acid transaminase</fullName>
        <ecNumber evidence="8">2.6.1.57</ecNumber>
    </submittedName>
</protein>
<comment type="similarity">
    <text evidence="2">Belongs to the class-I pyridoxal-phosphate-dependent aminotransferase family.</text>
</comment>
<dbReference type="CDD" id="cd00609">
    <property type="entry name" value="AAT_like"/>
    <property type="match status" value="1"/>
</dbReference>
<dbReference type="PANTHER" id="PTHR11879:SF22">
    <property type="entry name" value="ASPARTATE AMINOTRANSFERASE, MITOCHONDRIAL"/>
    <property type="match status" value="1"/>
</dbReference>
<dbReference type="PANTHER" id="PTHR11879">
    <property type="entry name" value="ASPARTATE AMINOTRANSFERASE"/>
    <property type="match status" value="1"/>
</dbReference>
<dbReference type="PRINTS" id="PR00799">
    <property type="entry name" value="TRANSAMINASE"/>
</dbReference>
<dbReference type="GO" id="GO:0030170">
    <property type="term" value="F:pyridoxal phosphate binding"/>
    <property type="evidence" value="ECO:0007669"/>
    <property type="project" value="InterPro"/>
</dbReference>
<comment type="subunit">
    <text evidence="3">Homodimer.</text>
</comment>
<evidence type="ECO:0000256" key="6">
    <source>
        <dbReference type="ARBA" id="ARBA00022898"/>
    </source>
</evidence>
<keyword evidence="5 8" id="KW-0808">Transferase</keyword>
<comment type="caution">
    <text evidence="8">The sequence shown here is derived from an EMBL/GenBank/DDBJ whole genome shotgun (WGS) entry which is preliminary data.</text>
</comment>
<proteinExistence type="inferred from homology"/>
<evidence type="ECO:0000259" key="7">
    <source>
        <dbReference type="Pfam" id="PF00155"/>
    </source>
</evidence>
<dbReference type="Gene3D" id="3.90.1150.10">
    <property type="entry name" value="Aspartate Aminotransferase, domain 1"/>
    <property type="match status" value="1"/>
</dbReference>
<keyword evidence="4 8" id="KW-0032">Aminotransferase</keyword>
<dbReference type="Gene3D" id="3.40.640.10">
    <property type="entry name" value="Type I PLP-dependent aspartate aminotransferase-like (Major domain)"/>
    <property type="match status" value="1"/>
</dbReference>
<dbReference type="AlphaFoldDB" id="A0A840A7U1"/>
<evidence type="ECO:0000256" key="2">
    <source>
        <dbReference type="ARBA" id="ARBA00007441"/>
    </source>
</evidence>
<dbReference type="Pfam" id="PF00155">
    <property type="entry name" value="Aminotran_1_2"/>
    <property type="match status" value="1"/>
</dbReference>
<evidence type="ECO:0000256" key="5">
    <source>
        <dbReference type="ARBA" id="ARBA00022679"/>
    </source>
</evidence>
<dbReference type="GO" id="GO:0033585">
    <property type="term" value="P:L-phenylalanine biosynthetic process from chorismate via phenylpyruvate"/>
    <property type="evidence" value="ECO:0007669"/>
    <property type="project" value="TreeGrafter"/>
</dbReference>
<evidence type="ECO:0000313" key="8">
    <source>
        <dbReference type="EMBL" id="MBB3893267.1"/>
    </source>
</evidence>
<organism evidence="8 9">
    <name type="scientific">Phenylobacterium haematophilum</name>
    <dbReference type="NCBI Taxonomy" id="98513"/>
    <lineage>
        <taxon>Bacteria</taxon>
        <taxon>Pseudomonadati</taxon>
        <taxon>Pseudomonadota</taxon>
        <taxon>Alphaproteobacteria</taxon>
        <taxon>Caulobacterales</taxon>
        <taxon>Caulobacteraceae</taxon>
        <taxon>Phenylobacterium</taxon>
    </lineage>
</organism>
<dbReference type="InterPro" id="IPR004839">
    <property type="entry name" value="Aminotransferase_I/II_large"/>
</dbReference>
<keyword evidence="6" id="KW-0663">Pyridoxal phosphate</keyword>
<keyword evidence="9" id="KW-1185">Reference proteome</keyword>
<dbReference type="Proteomes" id="UP000530564">
    <property type="component" value="Unassembled WGS sequence"/>
</dbReference>
<gene>
    <name evidence="8" type="ORF">GGQ61_004009</name>
</gene>
<sequence length="399" mass="42627">MTDVIAPPRSLFAGLEAQAPDPLLSLIALYKNDPRAHKLDLGVGVYRDAAGDTPVFGAVKAAEQILLQTQPTKAYLGPEGDFGFLEAIAPVAFGNGAAGEGLFAVQTPGGTGALRLAAELANAGTPGARIWMGTPSWPIHAPIFRQAGMVVETFRYFDAVTQRICFDEMMAALAKVEAGDLVLLHGACHNPTGADLSLDQWAQVAALMNARGAVPLIDLAYQGLGAGLDEDAAGMRLVMETSETAIVAFSCDKNFGLYRERTGALFIRARGHEELVRSNILQLARCAWSMPPDHGAAAVRVILEDPSLTGQWRAELDDMRRRLNEVRAALADADPRLEPLRDQHGLFALLPLSPAQVEAMRRDHAVYMAGSGRINIAGLRADTIQPFVQALTACLKGDA</sequence>
<dbReference type="InterPro" id="IPR015422">
    <property type="entry name" value="PyrdxlP-dep_Trfase_small"/>
</dbReference>
<dbReference type="GO" id="GO:0004069">
    <property type="term" value="F:L-aspartate:2-oxoglutarate aminotransferase activity"/>
    <property type="evidence" value="ECO:0007669"/>
    <property type="project" value="TreeGrafter"/>
</dbReference>
<feature type="domain" description="Aminotransferase class I/classII large" evidence="7">
    <location>
        <begin position="37"/>
        <end position="391"/>
    </location>
</feature>
<dbReference type="InterPro" id="IPR015421">
    <property type="entry name" value="PyrdxlP-dep_Trfase_major"/>
</dbReference>
<dbReference type="InterPro" id="IPR015424">
    <property type="entry name" value="PyrdxlP-dep_Trfase"/>
</dbReference>
<evidence type="ECO:0000313" key="9">
    <source>
        <dbReference type="Proteomes" id="UP000530564"/>
    </source>
</evidence>
<evidence type="ECO:0000256" key="3">
    <source>
        <dbReference type="ARBA" id="ARBA00011738"/>
    </source>
</evidence>
<name>A0A840A7U1_9CAUL</name>
<dbReference type="GO" id="GO:0004838">
    <property type="term" value="F:L-tyrosine-2-oxoglutarate transaminase activity"/>
    <property type="evidence" value="ECO:0007669"/>
    <property type="project" value="TreeGrafter"/>
</dbReference>
<dbReference type="GO" id="GO:0042802">
    <property type="term" value="F:identical protein binding"/>
    <property type="evidence" value="ECO:0007669"/>
    <property type="project" value="TreeGrafter"/>
</dbReference>
<dbReference type="EC" id="2.6.1.57" evidence="8"/>
<dbReference type="NCBIfam" id="NF006719">
    <property type="entry name" value="PRK09257.1"/>
    <property type="match status" value="1"/>
</dbReference>
<dbReference type="EMBL" id="JACIDK010000008">
    <property type="protein sequence ID" value="MBB3893267.1"/>
    <property type="molecule type" value="Genomic_DNA"/>
</dbReference>
<reference evidence="8 9" key="1">
    <citation type="submission" date="2020-08" db="EMBL/GenBank/DDBJ databases">
        <title>Genomic Encyclopedia of Type Strains, Phase IV (KMG-IV): sequencing the most valuable type-strain genomes for metagenomic binning, comparative biology and taxonomic classification.</title>
        <authorList>
            <person name="Goeker M."/>
        </authorList>
    </citation>
    <scope>NUCLEOTIDE SEQUENCE [LARGE SCALE GENOMIC DNA]</scope>
    <source>
        <strain evidence="8 9">DSM 21793</strain>
    </source>
</reference>